<keyword evidence="1 3" id="KW-0853">WD repeat</keyword>
<dbReference type="PROSITE" id="PS50082">
    <property type="entry name" value="WD_REPEATS_2"/>
    <property type="match status" value="3"/>
</dbReference>
<dbReference type="InterPro" id="IPR015943">
    <property type="entry name" value="WD40/YVTN_repeat-like_dom_sf"/>
</dbReference>
<dbReference type="GO" id="GO:0000462">
    <property type="term" value="P:maturation of SSU-rRNA from tricistronic rRNA transcript (SSU-rRNA, 5.8S rRNA, LSU-rRNA)"/>
    <property type="evidence" value="ECO:0007669"/>
    <property type="project" value="TreeGrafter"/>
</dbReference>
<reference evidence="5 6" key="1">
    <citation type="submission" date="2016-02" db="EMBL/GenBank/DDBJ databases">
        <title>Genome analysis of coral dinoflagellate symbionts highlights evolutionary adaptations to a symbiotic lifestyle.</title>
        <authorList>
            <person name="Aranda M."/>
            <person name="Li Y."/>
            <person name="Liew Y.J."/>
            <person name="Baumgarten S."/>
            <person name="Simakov O."/>
            <person name="Wilson M."/>
            <person name="Piel J."/>
            <person name="Ashoor H."/>
            <person name="Bougouffa S."/>
            <person name="Bajic V.B."/>
            <person name="Ryu T."/>
            <person name="Ravasi T."/>
            <person name="Bayer T."/>
            <person name="Micklem G."/>
            <person name="Kim H."/>
            <person name="Bhak J."/>
            <person name="Lajeunesse T.C."/>
            <person name="Voolstra C.R."/>
        </authorList>
    </citation>
    <scope>NUCLEOTIDE SEQUENCE [LARGE SCALE GENOMIC DNA]</scope>
    <source>
        <strain evidence="5 6">CCMP2467</strain>
    </source>
</reference>
<keyword evidence="6" id="KW-1185">Reference proteome</keyword>
<dbReference type="SUPFAM" id="SSF50998">
    <property type="entry name" value="Quinoprotein alcohol dehydrogenase-like"/>
    <property type="match status" value="1"/>
</dbReference>
<dbReference type="Pfam" id="PF00400">
    <property type="entry name" value="WD40"/>
    <property type="match status" value="3"/>
</dbReference>
<dbReference type="InterPro" id="IPR001680">
    <property type="entry name" value="WD40_rpt"/>
</dbReference>
<dbReference type="PANTHER" id="PTHR19858">
    <property type="entry name" value="WD40 REPEAT PROTEIN"/>
    <property type="match status" value="1"/>
</dbReference>
<dbReference type="SUPFAM" id="SSF63829">
    <property type="entry name" value="Calcium-dependent phosphotriesterase"/>
    <property type="match status" value="1"/>
</dbReference>
<protein>
    <submittedName>
        <fullName evidence="5">Periodic tryptophan protein 2-like</fullName>
    </submittedName>
</protein>
<dbReference type="PROSITE" id="PS50294">
    <property type="entry name" value="WD_REPEATS_REGION"/>
    <property type="match status" value="2"/>
</dbReference>
<evidence type="ECO:0000256" key="1">
    <source>
        <dbReference type="ARBA" id="ARBA00022574"/>
    </source>
</evidence>
<keyword evidence="2" id="KW-0677">Repeat</keyword>
<comment type="caution">
    <text evidence="5">The sequence shown here is derived from an EMBL/GenBank/DDBJ whole genome shotgun (WGS) entry which is preliminary data.</text>
</comment>
<dbReference type="PROSITE" id="PS00678">
    <property type="entry name" value="WD_REPEATS_1"/>
    <property type="match status" value="1"/>
</dbReference>
<dbReference type="PANTHER" id="PTHR19858:SF0">
    <property type="entry name" value="PERIODIC TRYPTOPHAN PROTEIN 2 HOMOLOG"/>
    <property type="match status" value="1"/>
</dbReference>
<feature type="repeat" description="WD" evidence="3">
    <location>
        <begin position="753"/>
        <end position="789"/>
    </location>
</feature>
<feature type="repeat" description="WD" evidence="3">
    <location>
        <begin position="403"/>
        <end position="433"/>
    </location>
</feature>
<evidence type="ECO:0000313" key="5">
    <source>
        <dbReference type="EMBL" id="OLQ12122.1"/>
    </source>
</evidence>
<dbReference type="InterPro" id="IPR011047">
    <property type="entry name" value="Quinoprotein_ADH-like_sf"/>
</dbReference>
<dbReference type="OMA" id="TWAVESK"/>
<dbReference type="GO" id="GO:0000028">
    <property type="term" value="P:ribosomal small subunit assembly"/>
    <property type="evidence" value="ECO:0007669"/>
    <property type="project" value="TreeGrafter"/>
</dbReference>
<dbReference type="GO" id="GO:0034388">
    <property type="term" value="C:Pwp2p-containing subcomplex of 90S preribosome"/>
    <property type="evidence" value="ECO:0007669"/>
    <property type="project" value="TreeGrafter"/>
</dbReference>
<feature type="repeat" description="WD" evidence="3">
    <location>
        <begin position="665"/>
        <end position="706"/>
    </location>
</feature>
<dbReference type="GO" id="GO:0032040">
    <property type="term" value="C:small-subunit processome"/>
    <property type="evidence" value="ECO:0007669"/>
    <property type="project" value="TreeGrafter"/>
</dbReference>
<name>A0A1Q9EXL9_SYMMI</name>
<evidence type="ECO:0000256" key="3">
    <source>
        <dbReference type="PROSITE-ProRule" id="PRU00221"/>
    </source>
</evidence>
<accession>A0A1Q9EXL9</accession>
<dbReference type="EMBL" id="LSRX01000048">
    <property type="protein sequence ID" value="OLQ12122.1"/>
    <property type="molecule type" value="Genomic_DNA"/>
</dbReference>
<evidence type="ECO:0000313" key="6">
    <source>
        <dbReference type="Proteomes" id="UP000186817"/>
    </source>
</evidence>
<feature type="region of interest" description="Disordered" evidence="4">
    <location>
        <begin position="1419"/>
        <end position="1438"/>
    </location>
</feature>
<evidence type="ECO:0000256" key="2">
    <source>
        <dbReference type="ARBA" id="ARBA00022737"/>
    </source>
</evidence>
<dbReference type="InterPro" id="IPR019775">
    <property type="entry name" value="WD40_repeat_CS"/>
</dbReference>
<dbReference type="InterPro" id="IPR027145">
    <property type="entry name" value="PWP2"/>
</dbReference>
<gene>
    <name evidence="5" type="ORF">AK812_SmicGene3938</name>
</gene>
<organism evidence="5 6">
    <name type="scientific">Symbiodinium microadriaticum</name>
    <name type="common">Dinoflagellate</name>
    <name type="synonym">Zooxanthella microadriatica</name>
    <dbReference type="NCBI Taxonomy" id="2951"/>
    <lineage>
        <taxon>Eukaryota</taxon>
        <taxon>Sar</taxon>
        <taxon>Alveolata</taxon>
        <taxon>Dinophyceae</taxon>
        <taxon>Suessiales</taxon>
        <taxon>Symbiodiniaceae</taxon>
        <taxon>Symbiodinium</taxon>
    </lineage>
</organism>
<dbReference type="OrthoDB" id="3142434at2759"/>
<evidence type="ECO:0000256" key="4">
    <source>
        <dbReference type="SAM" id="MobiDB-lite"/>
    </source>
</evidence>
<dbReference type="Gene3D" id="2.130.10.10">
    <property type="entry name" value="YVTN repeat-like/Quinoprotein amine dehydrogenase"/>
    <property type="match status" value="3"/>
</dbReference>
<dbReference type="SMART" id="SM00320">
    <property type="entry name" value="WD40"/>
    <property type="match status" value="9"/>
</dbReference>
<dbReference type="CDD" id="cd00200">
    <property type="entry name" value="WD40"/>
    <property type="match status" value="1"/>
</dbReference>
<dbReference type="Proteomes" id="UP000186817">
    <property type="component" value="Unassembled WGS sequence"/>
</dbReference>
<sequence length="1577" mass="171998">MGRSPRLTSSRTARAARTRQFATVAGPVLRVDGSIAPERLLAELSPVTLKEPERWIREPKPQAQSSARKGFLQAATLRTVGQAGLATTLQILAQLRQRRQAALFSLEYGEPEPLTRRSADTRGEGHNDVAKVFMVSLLPSAKWPLPEQRHLHSELTVTEKSSVKSLAMALAARVAQLPSDKQAVALSVDLRIHQTVRWHRLLKAAYAVATAHEWQAEVPVVLSLLWCHNPTRLMNAHAAPTFAISFRLLSGHSLPTNSLSPWHPSMSSYRFANLLGTTYKGGGIQFTPDGNVLLSPVGNRISGVDLVQGRSVTLAPENREDVAVLALTEDARLLLSVDLHGHALLINFVRCSILTRINFKARVQSAKWSPDARWLIVSHGRKIQLWRTPTVELGWQFVKERVSAGHHDDVVDLSWSSDSHFFASCSKDGTVRLSAARRQEGFQPMALLEHRSPVRAAFFSNDMQHIFSMSREGVLVSAKYTLKEGVLNDEEHRGKLLYCQPGTWAVESKAYCQQPVSNKVMRCAYDGKAQLMAVGFSAGVLMLFEMPALQALQTLSLGQEPLDAVALGANGDWLAVGSSGTGQLLVWEWRSETYVLKQQGHHYGVRSVAFSPGSVSMKRGKALASADARPEDRSSAIGGRLLATGGYDGKVKLFNAQSGLCFVTFAEHTAPVNALCFTPQGNAVLSASRDGSVRAFDLLRYRNFRTFASPDGLCQFSSVAVDSGGEIVAASSTGGKYAVYVWSIQTGNILEVLTGHTSHVEALHFSPSAAHPGQLVSASWDGTLNVWDLYAGTKGGSAEALQCSSSVVAVSFDPRGNDLCAAACLSGQVLFWNVVTAQNIGSIDGIRDIQSARHWQDMFSAVNERGLKPGAGMKKRRPTDGVNLNQNFNSIAYARSGELLLCSSRNSPFVSLYDTRATKAFSQLYLAWARLVGRQSIRGVPLGQLLRIDFILFSLPSMTFWDDRVIEGSDVIVGSDHCAVSVSLQSMPSTGPQLMLKANALAERPIVLSSTVAKVFTKALMLRLRVEVAKLRTISANLVAPRNSAAPTKFYFQPPEEVDLRGPRDVREHVQAFMDSARPVAVIPSGTMLLTVVIGVSVLVLFGWGALTSFLRSLVTTMQGAVREHLAALLQDLNEQTKKSLLLEIGNATEEMQHSLTSRMEKATEALTSQVNAIQSAVAKLGDAPRDGDKNLKILQDWIDGAAQLPSTSSMSSQALEDKMKDFHAAVMAQLQDLQGAVTTTTLNKVDSLTTKVEAMTAKAETQAGYLREDHALIVRTRDRVDEVSKECLAHRSAVLAEFRNHSPIIRDTQKVATRAAEMAERTSVLLGKGDPSPWETELRNVCEDTAKTLLWVSGQETELKDRTHKIESMLTGLLDVVNDVGTALERHTETMGMRLRVLNDVQGGLDKVLATLATRTTLPTAPQQPPHFAQSTTTFGRRVPPAPTHTPTIVEDFSGQQPMVQTGQPSNAPPVLVTNLDALTQDIRLEPIESEDFAPATQPFDREKLAYCSHASWCTEGVKDTSAYTLAARVTLTTNRSLSGVQSFLNSKLMTEAGAPWQQYDLSDSDADDAEVQHHN</sequence>
<proteinExistence type="predicted"/>